<accession>A0A316HPI3</accession>
<reference evidence="2 3" key="1">
    <citation type="submission" date="2018-05" db="EMBL/GenBank/DDBJ databases">
        <title>Genomic Encyclopedia of Type Strains, Phase IV (KMG-IV): sequencing the most valuable type-strain genomes for metagenomic binning, comparative biology and taxonomic classification.</title>
        <authorList>
            <person name="Goeker M."/>
        </authorList>
    </citation>
    <scope>NUCLEOTIDE SEQUENCE [LARGE SCALE GENOMIC DNA]</scope>
    <source>
        <strain evidence="2 3">DSM 45480</strain>
    </source>
</reference>
<dbReference type="InterPro" id="IPR011256">
    <property type="entry name" value="Reg_factor_effector_dom_sf"/>
</dbReference>
<dbReference type="SUPFAM" id="SSF55136">
    <property type="entry name" value="Probable bacterial effector-binding domain"/>
    <property type="match status" value="1"/>
</dbReference>
<comment type="caution">
    <text evidence="2">The sequence shown here is derived from an EMBL/GenBank/DDBJ whole genome shotgun (WGS) entry which is preliminary data.</text>
</comment>
<gene>
    <name evidence="2" type="ORF">C8D88_11587</name>
</gene>
<proteinExistence type="predicted"/>
<dbReference type="InterPro" id="IPR029442">
    <property type="entry name" value="GyrI-like"/>
</dbReference>
<evidence type="ECO:0000259" key="1">
    <source>
        <dbReference type="SMART" id="SM00871"/>
    </source>
</evidence>
<sequence>MVVASVAGMDIETREDQPYAAIKATVTLGTFPKIADRFPEVMQWLADRELPIAGAPFFRYTRVRGEEYEVEAGIPTIAEVPAAGEVFTATLPGGQYAVEVHEGHPDGLIAVTERILADESLRFDRAGDGWGVRLETFFTDPEVEPDPAKWTTEVAIRLAD</sequence>
<dbReference type="AlphaFoldDB" id="A0A316HPI3"/>
<organism evidence="2 3">
    <name type="scientific">Lentzea atacamensis</name>
    <dbReference type="NCBI Taxonomy" id="531938"/>
    <lineage>
        <taxon>Bacteria</taxon>
        <taxon>Bacillati</taxon>
        <taxon>Actinomycetota</taxon>
        <taxon>Actinomycetes</taxon>
        <taxon>Pseudonocardiales</taxon>
        <taxon>Pseudonocardiaceae</taxon>
        <taxon>Lentzea</taxon>
    </lineage>
</organism>
<feature type="domain" description="AraC effector-binding" evidence="1">
    <location>
        <begin position="9"/>
        <end position="159"/>
    </location>
</feature>
<dbReference type="Gene3D" id="3.20.80.10">
    <property type="entry name" value="Regulatory factor, effector binding domain"/>
    <property type="match status" value="1"/>
</dbReference>
<protein>
    <submittedName>
        <fullName evidence="2">Effector-binding domain-containing protein</fullName>
    </submittedName>
</protein>
<dbReference type="EMBL" id="QGHB01000015">
    <property type="protein sequence ID" value="PWK81971.1"/>
    <property type="molecule type" value="Genomic_DNA"/>
</dbReference>
<name>A0A316HPI3_9PSEU</name>
<evidence type="ECO:0000313" key="2">
    <source>
        <dbReference type="EMBL" id="PWK81971.1"/>
    </source>
</evidence>
<dbReference type="Proteomes" id="UP000246005">
    <property type="component" value="Unassembled WGS sequence"/>
</dbReference>
<dbReference type="Pfam" id="PF06445">
    <property type="entry name" value="GyrI-like"/>
    <property type="match status" value="1"/>
</dbReference>
<evidence type="ECO:0000313" key="3">
    <source>
        <dbReference type="Proteomes" id="UP000246005"/>
    </source>
</evidence>
<dbReference type="SMART" id="SM00871">
    <property type="entry name" value="AraC_E_bind"/>
    <property type="match status" value="1"/>
</dbReference>
<dbReference type="InterPro" id="IPR010499">
    <property type="entry name" value="AraC_E-bd"/>
</dbReference>